<dbReference type="SUPFAM" id="SSF56973">
    <property type="entry name" value="Aerolisin/ETX pore-forming domain"/>
    <property type="match status" value="1"/>
</dbReference>
<dbReference type="EMBL" id="ML179079">
    <property type="protein sequence ID" value="THV02168.1"/>
    <property type="molecule type" value="Genomic_DNA"/>
</dbReference>
<dbReference type="CDD" id="cd23424">
    <property type="entry name" value="beta-trefoil_Ricin_BEL-like"/>
    <property type="match status" value="1"/>
</dbReference>
<evidence type="ECO:0000313" key="1">
    <source>
        <dbReference type="EMBL" id="THV02168.1"/>
    </source>
</evidence>
<dbReference type="Gene3D" id="2.80.10.50">
    <property type="match status" value="1"/>
</dbReference>
<dbReference type="Proteomes" id="UP000297245">
    <property type="component" value="Unassembled WGS sequence"/>
</dbReference>
<proteinExistence type="predicted"/>
<dbReference type="PANTHER" id="PTHR39244:SF5">
    <property type="entry name" value="NATTERIN-3-LIKE"/>
    <property type="match status" value="1"/>
</dbReference>
<reference evidence="1 2" key="1">
    <citation type="journal article" date="2019" name="Nat. Ecol. Evol.">
        <title>Megaphylogeny resolves global patterns of mushroom evolution.</title>
        <authorList>
            <person name="Varga T."/>
            <person name="Krizsan K."/>
            <person name="Foldi C."/>
            <person name="Dima B."/>
            <person name="Sanchez-Garcia M."/>
            <person name="Sanchez-Ramirez S."/>
            <person name="Szollosi G.J."/>
            <person name="Szarkandi J.G."/>
            <person name="Papp V."/>
            <person name="Albert L."/>
            <person name="Andreopoulos W."/>
            <person name="Angelini C."/>
            <person name="Antonin V."/>
            <person name="Barry K.W."/>
            <person name="Bougher N.L."/>
            <person name="Buchanan P."/>
            <person name="Buyck B."/>
            <person name="Bense V."/>
            <person name="Catcheside P."/>
            <person name="Chovatia M."/>
            <person name="Cooper J."/>
            <person name="Damon W."/>
            <person name="Desjardin D."/>
            <person name="Finy P."/>
            <person name="Geml J."/>
            <person name="Haridas S."/>
            <person name="Hughes K."/>
            <person name="Justo A."/>
            <person name="Karasinski D."/>
            <person name="Kautmanova I."/>
            <person name="Kiss B."/>
            <person name="Kocsube S."/>
            <person name="Kotiranta H."/>
            <person name="LaButti K.M."/>
            <person name="Lechner B.E."/>
            <person name="Liimatainen K."/>
            <person name="Lipzen A."/>
            <person name="Lukacs Z."/>
            <person name="Mihaltcheva S."/>
            <person name="Morgado L.N."/>
            <person name="Niskanen T."/>
            <person name="Noordeloos M.E."/>
            <person name="Ohm R.A."/>
            <person name="Ortiz-Santana B."/>
            <person name="Ovrebo C."/>
            <person name="Racz N."/>
            <person name="Riley R."/>
            <person name="Savchenko A."/>
            <person name="Shiryaev A."/>
            <person name="Soop K."/>
            <person name="Spirin V."/>
            <person name="Szebenyi C."/>
            <person name="Tomsovsky M."/>
            <person name="Tulloss R.E."/>
            <person name="Uehling J."/>
            <person name="Grigoriev I.V."/>
            <person name="Vagvolgyi C."/>
            <person name="Papp T."/>
            <person name="Martin F.M."/>
            <person name="Miettinen O."/>
            <person name="Hibbett D.S."/>
            <person name="Nagy L.G."/>
        </authorList>
    </citation>
    <scope>NUCLEOTIDE SEQUENCE [LARGE SCALE GENOMIC DNA]</scope>
    <source>
        <strain evidence="1 2">CBS 962.96</strain>
    </source>
</reference>
<name>A0A4S8MHK4_DENBC</name>
<sequence length="315" mass="34724">MFIPPEGVYFRLVGRESGYKIYSRDDDPEPHLWHYGGPPYEDQLFSLIHGTGKRAGLYAIKGKVSGKVIFSRTAQTPYVGHIGGDGHYNDNWFKFVAGPSTGNHANHFRIWCPASGVAIFSRTTQKPEVGNYGPVANDQYFSFQFDNDANGLVVERIDFDVSQGKILGEVTMILGTQTVTNTSQNQTKEPTFSFSETAPASSNFEYRSGFPLDAGWVLKTGIPAVSNGVIMIDSTVNDRKFGTPDNNTKTYTASFKGKVGPGNKAIATLSVQRAMLEVPYTIHLKSKSGVRTETMGLWSGMSTWGLKHDVREEQI</sequence>
<evidence type="ECO:0000313" key="2">
    <source>
        <dbReference type="Proteomes" id="UP000297245"/>
    </source>
</evidence>
<dbReference type="Gene3D" id="2.170.15.10">
    <property type="entry name" value="Proaerolysin, chain A, domain 3"/>
    <property type="match status" value="1"/>
</dbReference>
<dbReference type="PANTHER" id="PTHR39244">
    <property type="entry name" value="NATTERIN-4"/>
    <property type="match status" value="1"/>
</dbReference>
<dbReference type="AlphaFoldDB" id="A0A4S8MHK4"/>
<dbReference type="InterPro" id="IPR053237">
    <property type="entry name" value="Natterin_C"/>
</dbReference>
<organism evidence="1 2">
    <name type="scientific">Dendrothele bispora (strain CBS 962.96)</name>
    <dbReference type="NCBI Taxonomy" id="1314807"/>
    <lineage>
        <taxon>Eukaryota</taxon>
        <taxon>Fungi</taxon>
        <taxon>Dikarya</taxon>
        <taxon>Basidiomycota</taxon>
        <taxon>Agaricomycotina</taxon>
        <taxon>Agaricomycetes</taxon>
        <taxon>Agaricomycetidae</taxon>
        <taxon>Agaricales</taxon>
        <taxon>Agaricales incertae sedis</taxon>
        <taxon>Dendrothele</taxon>
    </lineage>
</organism>
<keyword evidence="2" id="KW-1185">Reference proteome</keyword>
<accession>A0A4S8MHK4</accession>
<gene>
    <name evidence="1" type="ORF">K435DRAFT_653784</name>
</gene>
<protein>
    <submittedName>
        <fullName evidence="1">Uncharacterized protein</fullName>
    </submittedName>
</protein>
<dbReference type="OrthoDB" id="4948898at2759"/>